<accession>A0A6J4KKL4</accession>
<evidence type="ECO:0000313" key="1">
    <source>
        <dbReference type="EMBL" id="CAA9307605.1"/>
    </source>
</evidence>
<protein>
    <submittedName>
        <fullName evidence="1">Uncharacterized protein</fullName>
    </submittedName>
</protein>
<reference evidence="1" key="1">
    <citation type="submission" date="2020-02" db="EMBL/GenBank/DDBJ databases">
        <authorList>
            <person name="Meier V. D."/>
        </authorList>
    </citation>
    <scope>NUCLEOTIDE SEQUENCE</scope>
    <source>
        <strain evidence="1">AVDCRST_MAG56</strain>
    </source>
</reference>
<name>A0A6J4KKL4_9SPHI</name>
<feature type="non-terminal residue" evidence="1">
    <location>
        <position position="40"/>
    </location>
</feature>
<feature type="non-terminal residue" evidence="1">
    <location>
        <position position="1"/>
    </location>
</feature>
<dbReference type="AlphaFoldDB" id="A0A6J4KKL4"/>
<dbReference type="EMBL" id="CADCTQ010000489">
    <property type="protein sequence ID" value="CAA9307605.1"/>
    <property type="molecule type" value="Genomic_DNA"/>
</dbReference>
<proteinExistence type="predicted"/>
<gene>
    <name evidence="1" type="ORF">AVDCRST_MAG56-5930</name>
</gene>
<sequence>APFAVFLCVPAPAALRFCAFCAAEAPLRDILPPWQTFFPV</sequence>
<organism evidence="1">
    <name type="scientific">uncultured Cytophagales bacterium</name>
    <dbReference type="NCBI Taxonomy" id="158755"/>
    <lineage>
        <taxon>Bacteria</taxon>
        <taxon>Pseudomonadati</taxon>
        <taxon>Bacteroidota</taxon>
        <taxon>Sphingobacteriia</taxon>
        <taxon>Sphingobacteriales</taxon>
        <taxon>environmental samples</taxon>
    </lineage>
</organism>